<evidence type="ECO:0000313" key="1">
    <source>
        <dbReference type="EMBL" id="CAJ72975.1"/>
    </source>
</evidence>
<dbReference type="EMBL" id="CP049055">
    <property type="protein sequence ID" value="QII09634.1"/>
    <property type="molecule type" value="Genomic_DNA"/>
</dbReference>
<dbReference type="Proteomes" id="UP000501926">
    <property type="component" value="Chromosome"/>
</dbReference>
<reference evidence="2 3" key="3">
    <citation type="submission" date="2020-02" db="EMBL/GenBank/DDBJ databases">
        <title>Newly sequenced genome of strain CSTR1 showed variability in Candidatus Kuenenia stuttgartiensis genomes.</title>
        <authorList>
            <person name="Ding C."/>
            <person name="Adrian L."/>
        </authorList>
    </citation>
    <scope>NUCLEOTIDE SEQUENCE [LARGE SCALE GENOMIC DNA]</scope>
    <source>
        <strain evidence="2 3">CSTR1</strain>
    </source>
</reference>
<sequence length="72" mass="8276">MEGWKDGEWKGERKGRIKGLKEAIEIGLALKYGVEGLKLLERIRKIVVIEKLEAIKEAVKISKNMEEIEKLL</sequence>
<accession>Q1PY66</accession>
<dbReference type="EMBL" id="CT573072">
    <property type="protein sequence ID" value="CAJ72975.1"/>
    <property type="molecule type" value="Genomic_DNA"/>
</dbReference>
<reference evidence="1" key="1">
    <citation type="journal article" date="2006" name="Nature">
        <title>Deciphering the evolution and metabolism of an anammox bacterium from a community genome.</title>
        <authorList>
            <person name="Strous M."/>
            <person name="Pelletier E."/>
            <person name="Mangenot S."/>
            <person name="Rattei T."/>
            <person name="Lehner A."/>
            <person name="Taylor M.W."/>
            <person name="Horn M."/>
            <person name="Daims H."/>
            <person name="Bartol-Mavel D."/>
            <person name="Wincker P."/>
            <person name="Barbe V."/>
            <person name="Fonknechten N."/>
            <person name="Vallenet D."/>
            <person name="Segurens B."/>
            <person name="Schenowitz-Truong C."/>
            <person name="Medigue C."/>
            <person name="Collingro A."/>
            <person name="Snel B."/>
            <person name="Dutilh B.E."/>
            <person name="OpDenCamp H.J.M."/>
            <person name="vanDerDrift C."/>
            <person name="Cirpus I."/>
            <person name="vanDePas-Schoonen K.T."/>
            <person name="Harhangi H.R."/>
            <person name="vanNiftrik L."/>
            <person name="Schmid M."/>
            <person name="Keltjens J."/>
            <person name="vanDeVossenberg J."/>
            <person name="Kartal B."/>
            <person name="Meier H."/>
            <person name="Frishman D."/>
            <person name="Huynen M.A."/>
            <person name="Mewes H."/>
            <person name="Weissenbach J."/>
            <person name="Jetten M.S.M."/>
            <person name="Wagner M."/>
            <person name="LePaslier D."/>
        </authorList>
    </citation>
    <scope>NUCLEOTIDE SEQUENCE</scope>
</reference>
<dbReference type="RefSeq" id="WP_164994368.1">
    <property type="nucleotide sequence ID" value="NZ_CP049055.1"/>
</dbReference>
<dbReference type="AlphaFoldDB" id="Q1PY66"/>
<evidence type="ECO:0000313" key="3">
    <source>
        <dbReference type="Proteomes" id="UP000501926"/>
    </source>
</evidence>
<evidence type="ECO:0000313" key="2">
    <source>
        <dbReference type="EMBL" id="QII09634.1"/>
    </source>
</evidence>
<name>Q1PY66_KUEST</name>
<gene>
    <name evidence="2" type="ORF">KsCSTR_02550</name>
    <name evidence="1" type="ORF">kustd2230</name>
</gene>
<organism evidence="1">
    <name type="scientific">Kuenenia stuttgartiensis</name>
    <dbReference type="NCBI Taxonomy" id="174633"/>
    <lineage>
        <taxon>Bacteria</taxon>
        <taxon>Pseudomonadati</taxon>
        <taxon>Planctomycetota</taxon>
        <taxon>Candidatus Brocadiia</taxon>
        <taxon>Candidatus Brocadiales</taxon>
        <taxon>Candidatus Brocadiaceae</taxon>
        <taxon>Candidatus Kuenenia</taxon>
    </lineage>
</organism>
<reference evidence="1" key="2">
    <citation type="submission" date="2006-01" db="EMBL/GenBank/DDBJ databases">
        <authorList>
            <person name="Genoscope"/>
        </authorList>
    </citation>
    <scope>NUCLEOTIDE SEQUENCE</scope>
</reference>
<proteinExistence type="predicted"/>
<protein>
    <submittedName>
        <fullName evidence="1">Uncharacterized protein</fullName>
    </submittedName>
</protein>